<keyword evidence="7 8" id="KW-0472">Membrane</keyword>
<reference evidence="9" key="1">
    <citation type="submission" date="2020-09" db="EMBL/GenBank/DDBJ databases">
        <title>New species isolated from human feces.</title>
        <authorList>
            <person name="Kitahara M."/>
            <person name="Shigeno Y."/>
            <person name="Shime M."/>
            <person name="Matsumoto Y."/>
            <person name="Nakamura S."/>
            <person name="Motooka D."/>
            <person name="Fukuoka S."/>
            <person name="Nishikawa H."/>
            <person name="Benno Y."/>
        </authorList>
    </citation>
    <scope>NUCLEOTIDE SEQUENCE</scope>
    <source>
        <strain evidence="9">MM35</strain>
        <plasmid evidence="9">pMM35_01</plasmid>
    </source>
</reference>
<organism evidence="9 10">
    <name type="scientific">Vescimonas fastidiosa</name>
    <dbReference type="NCBI Taxonomy" id="2714353"/>
    <lineage>
        <taxon>Bacteria</taxon>
        <taxon>Bacillati</taxon>
        <taxon>Bacillota</taxon>
        <taxon>Clostridia</taxon>
        <taxon>Eubacteriales</taxon>
        <taxon>Oscillospiraceae</taxon>
        <taxon>Vescimonas</taxon>
    </lineage>
</organism>
<accession>A0A810PZ85</accession>
<evidence type="ECO:0000313" key="10">
    <source>
        <dbReference type="Proteomes" id="UP000681343"/>
    </source>
</evidence>
<dbReference type="AlphaFoldDB" id="A0A810PZ85"/>
<keyword evidence="4 8" id="KW-1003">Cell membrane</keyword>
<keyword evidence="10" id="KW-1185">Reference proteome</keyword>
<dbReference type="GO" id="GO:0015129">
    <property type="term" value="F:lactate transmembrane transporter activity"/>
    <property type="evidence" value="ECO:0007669"/>
    <property type="project" value="UniProtKB-UniRule"/>
</dbReference>
<protein>
    <recommendedName>
        <fullName evidence="8">L-lactate permease</fullName>
    </recommendedName>
</protein>
<evidence type="ECO:0000256" key="8">
    <source>
        <dbReference type="RuleBase" id="RU365092"/>
    </source>
</evidence>
<dbReference type="KEGG" id="vfa:MM35RIKEN_16970"/>
<dbReference type="Proteomes" id="UP000681343">
    <property type="component" value="Plasmid pMM35_01"/>
</dbReference>
<geneLocation type="plasmid" evidence="9 10">
    <name>pMM35_01</name>
</geneLocation>
<evidence type="ECO:0000313" key="9">
    <source>
        <dbReference type="EMBL" id="BCK79505.1"/>
    </source>
</evidence>
<comment type="caution">
    <text evidence="8">Lacks conserved residue(s) required for the propagation of feature annotation.</text>
</comment>
<feature type="transmembrane region" description="Helical" evidence="8">
    <location>
        <begin position="95"/>
        <end position="118"/>
    </location>
</feature>
<keyword evidence="9" id="KW-0614">Plasmid</keyword>
<comment type="subcellular location">
    <subcellularLocation>
        <location evidence="1 8">Cell membrane</location>
        <topology evidence="1 8">Multi-pass membrane protein</topology>
    </subcellularLocation>
</comment>
<evidence type="ECO:0000256" key="3">
    <source>
        <dbReference type="ARBA" id="ARBA00022448"/>
    </source>
</evidence>
<evidence type="ECO:0000256" key="6">
    <source>
        <dbReference type="ARBA" id="ARBA00022989"/>
    </source>
</evidence>
<evidence type="ECO:0000256" key="2">
    <source>
        <dbReference type="ARBA" id="ARBA00010100"/>
    </source>
</evidence>
<proteinExistence type="inferred from homology"/>
<dbReference type="RefSeq" id="WP_212821128.1">
    <property type="nucleotide sequence ID" value="NZ_AP023416.1"/>
</dbReference>
<keyword evidence="3 8" id="KW-0813">Transport</keyword>
<evidence type="ECO:0000256" key="1">
    <source>
        <dbReference type="ARBA" id="ARBA00004651"/>
    </source>
</evidence>
<gene>
    <name evidence="9" type="ORF">MM35RIKEN_16970</name>
</gene>
<sequence length="121" mass="13226">MALIWTLVLAFTYFNVTGASFKENVAVYDALLWKGIKDGLKIALMVFGAFVILNLLRDTGASLGNLICPNNTVAACATVDQIGNENKVTKRTLPAFAIILGVYMVLTMLYTCVLFPHFGME</sequence>
<dbReference type="EMBL" id="AP023416">
    <property type="protein sequence ID" value="BCK79505.1"/>
    <property type="molecule type" value="Genomic_DNA"/>
</dbReference>
<name>A0A810PZ85_9FIRM</name>
<feature type="transmembrane region" description="Helical" evidence="8">
    <location>
        <begin position="42"/>
        <end position="57"/>
    </location>
</feature>
<evidence type="ECO:0000256" key="5">
    <source>
        <dbReference type="ARBA" id="ARBA00022692"/>
    </source>
</evidence>
<dbReference type="GO" id="GO:0005886">
    <property type="term" value="C:plasma membrane"/>
    <property type="evidence" value="ECO:0007669"/>
    <property type="project" value="UniProtKB-SubCell"/>
</dbReference>
<comment type="similarity">
    <text evidence="2 8">Belongs to the lactate permease family.</text>
</comment>
<dbReference type="InterPro" id="IPR003804">
    <property type="entry name" value="Lactate_perm"/>
</dbReference>
<comment type="function">
    <text evidence="8">Uptake of L-lactate across the membrane. Can also transport D-lactate and glycolate.</text>
</comment>
<evidence type="ECO:0000256" key="4">
    <source>
        <dbReference type="ARBA" id="ARBA00022475"/>
    </source>
</evidence>
<keyword evidence="5 8" id="KW-0812">Transmembrane</keyword>
<dbReference type="Pfam" id="PF02652">
    <property type="entry name" value="Lactate_perm"/>
    <property type="match status" value="1"/>
</dbReference>
<evidence type="ECO:0000256" key="7">
    <source>
        <dbReference type="ARBA" id="ARBA00023136"/>
    </source>
</evidence>
<keyword evidence="6 8" id="KW-1133">Transmembrane helix</keyword>